<sequence>MNKKQMSQEFVGALRCCGTVGVVWVALKTNRASASATLSTPLSKCIGGNKVRRNTNRSACPHAAARRNSGTCGLLPDRTRDMELNEHKQNVDLEQRPLMLWRRCKDYIIPTADDDWTVQQWRLAVARVKINDIQSHLHGIPYPASSGPIQAQFTG</sequence>
<protein>
    <submittedName>
        <fullName evidence="1">Uncharacterized protein</fullName>
    </submittedName>
</protein>
<name>A0A9N8PXE2_CHRIL</name>
<dbReference type="Proteomes" id="UP001154114">
    <property type="component" value="Chromosome 5"/>
</dbReference>
<dbReference type="AlphaFoldDB" id="A0A9N8PXE2"/>
<evidence type="ECO:0000313" key="1">
    <source>
        <dbReference type="EMBL" id="CAD0197056.1"/>
    </source>
</evidence>
<organism evidence="1 2">
    <name type="scientific">Chrysodeixis includens</name>
    <name type="common">Soybean looper</name>
    <name type="synonym">Pseudoplusia includens</name>
    <dbReference type="NCBI Taxonomy" id="689277"/>
    <lineage>
        <taxon>Eukaryota</taxon>
        <taxon>Metazoa</taxon>
        <taxon>Ecdysozoa</taxon>
        <taxon>Arthropoda</taxon>
        <taxon>Hexapoda</taxon>
        <taxon>Insecta</taxon>
        <taxon>Pterygota</taxon>
        <taxon>Neoptera</taxon>
        <taxon>Endopterygota</taxon>
        <taxon>Lepidoptera</taxon>
        <taxon>Glossata</taxon>
        <taxon>Ditrysia</taxon>
        <taxon>Noctuoidea</taxon>
        <taxon>Noctuidae</taxon>
        <taxon>Plusiinae</taxon>
        <taxon>Chrysodeixis</taxon>
    </lineage>
</organism>
<proteinExistence type="predicted"/>
<keyword evidence="2" id="KW-1185">Reference proteome</keyword>
<gene>
    <name evidence="1" type="ORF">CINC_LOCUS11343</name>
</gene>
<dbReference type="EMBL" id="LR824008">
    <property type="protein sequence ID" value="CAD0197056.1"/>
    <property type="molecule type" value="Genomic_DNA"/>
</dbReference>
<evidence type="ECO:0000313" key="2">
    <source>
        <dbReference type="Proteomes" id="UP001154114"/>
    </source>
</evidence>
<reference evidence="1" key="1">
    <citation type="submission" date="2021-12" db="EMBL/GenBank/DDBJ databases">
        <authorList>
            <person name="King R."/>
        </authorList>
    </citation>
    <scope>NUCLEOTIDE SEQUENCE</scope>
</reference>
<accession>A0A9N8PXE2</accession>